<dbReference type="SUPFAM" id="SSF55874">
    <property type="entry name" value="ATPase domain of HSP90 chaperone/DNA topoisomerase II/histidine kinase"/>
    <property type="match status" value="1"/>
</dbReference>
<dbReference type="PRINTS" id="PR00344">
    <property type="entry name" value="BCTRLSENSOR"/>
</dbReference>
<keyword evidence="9" id="KW-1133">Transmembrane helix</keyword>
<dbReference type="InterPro" id="IPR003661">
    <property type="entry name" value="HisK_dim/P_dom"/>
</dbReference>
<evidence type="ECO:0000256" key="6">
    <source>
        <dbReference type="ARBA" id="ARBA00022777"/>
    </source>
</evidence>
<dbReference type="InterPro" id="IPR003594">
    <property type="entry name" value="HATPase_dom"/>
</dbReference>
<evidence type="ECO:0000256" key="7">
    <source>
        <dbReference type="ARBA" id="ARBA00022840"/>
    </source>
</evidence>
<sequence>MPSRFAAPYDAIDSTEADQALRRELHFFTLYRLLEAALLALLIFGPVAGFIEAPRHPLLAQVIAPAYLTVACGLFLTGRRGDLRTQALLGVICDIAFGVLAMHAIPGVGTGIALMLMFNIASAALLLPLPLGLGAAIAAALAVIGEFVWSDLTGGGDGRKPVEPVMFTLGFVAIALLTNFVGRQMRASQALAERRGMEVAGMAETSELIIRRMRTGVLLVDADNGLRLANEAAMLLLGDTGDHPEGHRNISVDAPELARRLERWRSQGLPDETPLQLVPGMPEVVPRFARLRAGSDQTLIFLDDTSLVSRRAESMTLATLGRFSASLAHEIRNPLAAINYAVQLLEESHELPTSDRRLLEIIRQQGVRMNGIVENVLGLARREPAQAESVELIGFAHQFIDEYAASHPLEQDTLRASGTLPRVAALADPRHLHQVLTALVHNALTYGRMPGQPARVTLHVSVDASNAPVIEVLDRGPGIPPSVASQLFRPFFTTSGHGTGLGLYIARELCRANQATLDYVSLPGGGGCFRIRLPGVNALLTA</sequence>
<evidence type="ECO:0000256" key="8">
    <source>
        <dbReference type="ARBA" id="ARBA00023012"/>
    </source>
</evidence>
<dbReference type="GO" id="GO:0004673">
    <property type="term" value="F:protein histidine kinase activity"/>
    <property type="evidence" value="ECO:0007669"/>
    <property type="project" value="UniProtKB-EC"/>
</dbReference>
<dbReference type="PANTHER" id="PTHR42878:SF7">
    <property type="entry name" value="SENSOR HISTIDINE KINASE GLRK"/>
    <property type="match status" value="1"/>
</dbReference>
<name>A0ABU1WBX9_9GAMM</name>
<keyword evidence="4 11" id="KW-0808">Transferase</keyword>
<comment type="caution">
    <text evidence="11">The sequence shown here is derived from an EMBL/GenBank/DDBJ whole genome shotgun (WGS) entry which is preliminary data.</text>
</comment>
<evidence type="ECO:0000256" key="1">
    <source>
        <dbReference type="ARBA" id="ARBA00000085"/>
    </source>
</evidence>
<evidence type="ECO:0000313" key="11">
    <source>
        <dbReference type="EMBL" id="MDR7135103.1"/>
    </source>
</evidence>
<keyword evidence="12" id="KW-1185">Reference proteome</keyword>
<dbReference type="EMBL" id="JAVDVY010000002">
    <property type="protein sequence ID" value="MDR7135103.1"/>
    <property type="molecule type" value="Genomic_DNA"/>
</dbReference>
<dbReference type="SMART" id="SM00387">
    <property type="entry name" value="HATPase_c"/>
    <property type="match status" value="1"/>
</dbReference>
<keyword evidence="9" id="KW-0472">Membrane</keyword>
<evidence type="ECO:0000256" key="5">
    <source>
        <dbReference type="ARBA" id="ARBA00022741"/>
    </source>
</evidence>
<protein>
    <recommendedName>
        <fullName evidence="2">histidine kinase</fullName>
        <ecNumber evidence="2">2.7.13.3</ecNumber>
    </recommendedName>
</protein>
<dbReference type="Gene3D" id="1.10.287.130">
    <property type="match status" value="1"/>
</dbReference>
<accession>A0ABU1WBX9</accession>
<keyword evidence="9" id="KW-0812">Transmembrane</keyword>
<dbReference type="PANTHER" id="PTHR42878">
    <property type="entry name" value="TWO-COMPONENT HISTIDINE KINASE"/>
    <property type="match status" value="1"/>
</dbReference>
<evidence type="ECO:0000256" key="3">
    <source>
        <dbReference type="ARBA" id="ARBA00022553"/>
    </source>
</evidence>
<proteinExistence type="predicted"/>
<evidence type="ECO:0000256" key="4">
    <source>
        <dbReference type="ARBA" id="ARBA00022679"/>
    </source>
</evidence>
<feature type="transmembrane region" description="Helical" evidence="9">
    <location>
        <begin position="30"/>
        <end position="51"/>
    </location>
</feature>
<dbReference type="Pfam" id="PF25323">
    <property type="entry name" value="6TM_PilS"/>
    <property type="match status" value="1"/>
</dbReference>
<dbReference type="Pfam" id="PF02518">
    <property type="entry name" value="HATPase_c"/>
    <property type="match status" value="1"/>
</dbReference>
<dbReference type="SUPFAM" id="SSF47384">
    <property type="entry name" value="Homodimeric domain of signal transducing histidine kinase"/>
    <property type="match status" value="1"/>
</dbReference>
<dbReference type="Gene3D" id="3.30.565.10">
    <property type="entry name" value="Histidine kinase-like ATPase, C-terminal domain"/>
    <property type="match status" value="1"/>
</dbReference>
<keyword evidence="5" id="KW-0547">Nucleotide-binding</keyword>
<dbReference type="InterPro" id="IPR036890">
    <property type="entry name" value="HATPase_C_sf"/>
</dbReference>
<dbReference type="InterPro" id="IPR050351">
    <property type="entry name" value="BphY/WalK/GraS-like"/>
</dbReference>
<reference evidence="11 12" key="1">
    <citation type="submission" date="2023-07" db="EMBL/GenBank/DDBJ databases">
        <title>Sorghum-associated microbial communities from plants grown in Nebraska, USA.</title>
        <authorList>
            <person name="Schachtman D."/>
        </authorList>
    </citation>
    <scope>NUCLEOTIDE SEQUENCE [LARGE SCALE GENOMIC DNA]</scope>
    <source>
        <strain evidence="11 12">BE198</strain>
    </source>
</reference>
<dbReference type="Proteomes" id="UP001251524">
    <property type="component" value="Unassembled WGS sequence"/>
</dbReference>
<feature type="transmembrane region" description="Helical" evidence="9">
    <location>
        <begin position="164"/>
        <end position="182"/>
    </location>
</feature>
<keyword evidence="3" id="KW-0597">Phosphoprotein</keyword>
<dbReference type="CDD" id="cd00082">
    <property type="entry name" value="HisKA"/>
    <property type="match status" value="1"/>
</dbReference>
<comment type="catalytic activity">
    <reaction evidence="1">
        <text>ATP + protein L-histidine = ADP + protein N-phospho-L-histidine.</text>
        <dbReference type="EC" id="2.7.13.3"/>
    </reaction>
</comment>
<feature type="domain" description="Histidine kinase" evidence="10">
    <location>
        <begin position="326"/>
        <end position="537"/>
    </location>
</feature>
<feature type="transmembrane region" description="Helical" evidence="9">
    <location>
        <begin position="88"/>
        <end position="116"/>
    </location>
</feature>
<evidence type="ECO:0000259" key="10">
    <source>
        <dbReference type="PROSITE" id="PS50109"/>
    </source>
</evidence>
<gene>
    <name evidence="11" type="ORF">J2X06_002312</name>
</gene>
<feature type="transmembrane region" description="Helical" evidence="9">
    <location>
        <begin position="123"/>
        <end position="144"/>
    </location>
</feature>
<evidence type="ECO:0000256" key="9">
    <source>
        <dbReference type="SAM" id="Phobius"/>
    </source>
</evidence>
<dbReference type="SMART" id="SM00388">
    <property type="entry name" value="HisKA"/>
    <property type="match status" value="1"/>
</dbReference>
<dbReference type="InterPro" id="IPR005467">
    <property type="entry name" value="His_kinase_dom"/>
</dbReference>
<keyword evidence="7" id="KW-0067">ATP-binding</keyword>
<keyword evidence="6 11" id="KW-0418">Kinase</keyword>
<feature type="transmembrane region" description="Helical" evidence="9">
    <location>
        <begin position="58"/>
        <end position="76"/>
    </location>
</feature>
<dbReference type="InterPro" id="IPR036097">
    <property type="entry name" value="HisK_dim/P_sf"/>
</dbReference>
<evidence type="ECO:0000256" key="2">
    <source>
        <dbReference type="ARBA" id="ARBA00012438"/>
    </source>
</evidence>
<dbReference type="Pfam" id="PF00512">
    <property type="entry name" value="HisKA"/>
    <property type="match status" value="1"/>
</dbReference>
<dbReference type="EC" id="2.7.13.3" evidence="2"/>
<keyword evidence="8" id="KW-0902">Two-component regulatory system</keyword>
<organism evidence="11 12">
    <name type="scientific">Lysobacter niastensis</name>
    <dbReference type="NCBI Taxonomy" id="380629"/>
    <lineage>
        <taxon>Bacteria</taxon>
        <taxon>Pseudomonadati</taxon>
        <taxon>Pseudomonadota</taxon>
        <taxon>Gammaproteobacteria</taxon>
        <taxon>Lysobacterales</taxon>
        <taxon>Lysobacteraceae</taxon>
        <taxon>Lysobacter</taxon>
    </lineage>
</organism>
<evidence type="ECO:0000313" key="12">
    <source>
        <dbReference type="Proteomes" id="UP001251524"/>
    </source>
</evidence>
<dbReference type="InterPro" id="IPR004358">
    <property type="entry name" value="Sig_transdc_His_kin-like_C"/>
</dbReference>
<dbReference type="PROSITE" id="PS50109">
    <property type="entry name" value="HIS_KIN"/>
    <property type="match status" value="1"/>
</dbReference>